<proteinExistence type="predicted"/>
<evidence type="ECO:0008006" key="3">
    <source>
        <dbReference type="Google" id="ProtNLM"/>
    </source>
</evidence>
<comment type="caution">
    <text evidence="1">The sequence shown here is derived from an EMBL/GenBank/DDBJ whole genome shotgun (WGS) entry which is preliminary data.</text>
</comment>
<sequence length="193" mass="22085">MSVIYNKVINISSLYQSRRSLFHWINLQFNAVDEERSKSLGPDRTCAEWILRNGGVVKWVNSTESLRDYNELPQEGSTFYLQEIDASNASIMHNGFAHFKGCNYITKVILHKCNYLEDSALGELHYLKNSLLLLQISSCPNITEKGLLHLKVLSKLKQLVMYDLVSVKDKDKVVQTLKSNLSQCNIKLQVSKM</sequence>
<dbReference type="EMBL" id="JAPWTK010000144">
    <property type="protein sequence ID" value="KAJ8948133.1"/>
    <property type="molecule type" value="Genomic_DNA"/>
</dbReference>
<reference evidence="1" key="1">
    <citation type="journal article" date="2023" name="Insect Mol. Biol.">
        <title>Genome sequencing provides insights into the evolution of gene families encoding plant cell wall-degrading enzymes in longhorned beetles.</title>
        <authorList>
            <person name="Shin N.R."/>
            <person name="Okamura Y."/>
            <person name="Kirsch R."/>
            <person name="Pauchet Y."/>
        </authorList>
    </citation>
    <scope>NUCLEOTIDE SEQUENCE</scope>
    <source>
        <strain evidence="1">AMC_N1</strain>
    </source>
</reference>
<dbReference type="SUPFAM" id="SSF52047">
    <property type="entry name" value="RNI-like"/>
    <property type="match status" value="1"/>
</dbReference>
<dbReference type="Proteomes" id="UP001162162">
    <property type="component" value="Unassembled WGS sequence"/>
</dbReference>
<evidence type="ECO:0000313" key="2">
    <source>
        <dbReference type="Proteomes" id="UP001162162"/>
    </source>
</evidence>
<protein>
    <recommendedName>
        <fullName evidence="3">ATP synthase subunit s, mitochondrial</fullName>
    </recommendedName>
</protein>
<organism evidence="1 2">
    <name type="scientific">Aromia moschata</name>
    <dbReference type="NCBI Taxonomy" id="1265417"/>
    <lineage>
        <taxon>Eukaryota</taxon>
        <taxon>Metazoa</taxon>
        <taxon>Ecdysozoa</taxon>
        <taxon>Arthropoda</taxon>
        <taxon>Hexapoda</taxon>
        <taxon>Insecta</taxon>
        <taxon>Pterygota</taxon>
        <taxon>Neoptera</taxon>
        <taxon>Endopterygota</taxon>
        <taxon>Coleoptera</taxon>
        <taxon>Polyphaga</taxon>
        <taxon>Cucujiformia</taxon>
        <taxon>Chrysomeloidea</taxon>
        <taxon>Cerambycidae</taxon>
        <taxon>Cerambycinae</taxon>
        <taxon>Callichromatini</taxon>
        <taxon>Aromia</taxon>
    </lineage>
</organism>
<gene>
    <name evidence="1" type="ORF">NQ318_008486</name>
</gene>
<accession>A0AAV8Y973</accession>
<dbReference type="Gene3D" id="3.80.10.10">
    <property type="entry name" value="Ribonuclease Inhibitor"/>
    <property type="match status" value="1"/>
</dbReference>
<keyword evidence="2" id="KW-1185">Reference proteome</keyword>
<dbReference type="InterPro" id="IPR032675">
    <property type="entry name" value="LRR_dom_sf"/>
</dbReference>
<evidence type="ECO:0000313" key="1">
    <source>
        <dbReference type="EMBL" id="KAJ8948133.1"/>
    </source>
</evidence>
<name>A0AAV8Y973_9CUCU</name>
<dbReference type="AlphaFoldDB" id="A0AAV8Y973"/>